<dbReference type="Proteomes" id="UP000677228">
    <property type="component" value="Unassembled WGS sequence"/>
</dbReference>
<organism evidence="8 12">
    <name type="scientific">Didymodactylos carnosus</name>
    <dbReference type="NCBI Taxonomy" id="1234261"/>
    <lineage>
        <taxon>Eukaryota</taxon>
        <taxon>Metazoa</taxon>
        <taxon>Spiralia</taxon>
        <taxon>Gnathifera</taxon>
        <taxon>Rotifera</taxon>
        <taxon>Eurotatoria</taxon>
        <taxon>Bdelloidea</taxon>
        <taxon>Philodinida</taxon>
        <taxon>Philodinidae</taxon>
        <taxon>Didymodactylos</taxon>
    </lineage>
</organism>
<dbReference type="InterPro" id="IPR036910">
    <property type="entry name" value="HMG_box_dom_sf"/>
</dbReference>
<keyword evidence="4 5" id="KW-0539">Nucleus</keyword>
<evidence type="ECO:0000313" key="12">
    <source>
        <dbReference type="Proteomes" id="UP000663829"/>
    </source>
</evidence>
<keyword evidence="3 5" id="KW-0238">DNA-binding</keyword>
<dbReference type="EMBL" id="CAJOBA010009064">
    <property type="protein sequence ID" value="CAF3842969.1"/>
    <property type="molecule type" value="Genomic_DNA"/>
</dbReference>
<dbReference type="Pfam" id="PF00505">
    <property type="entry name" value="HMG_box"/>
    <property type="match status" value="1"/>
</dbReference>
<protein>
    <recommendedName>
        <fullName evidence="7">HMG box domain-containing protein</fullName>
    </recommendedName>
</protein>
<evidence type="ECO:0000256" key="1">
    <source>
        <dbReference type="ARBA" id="ARBA00004123"/>
    </source>
</evidence>
<dbReference type="PROSITE" id="PS50118">
    <property type="entry name" value="HMG_BOX_2"/>
    <property type="match status" value="1"/>
</dbReference>
<evidence type="ECO:0000313" key="9">
    <source>
        <dbReference type="EMBL" id="CAF1079778.1"/>
    </source>
</evidence>
<evidence type="ECO:0000256" key="6">
    <source>
        <dbReference type="SAM" id="Coils"/>
    </source>
</evidence>
<proteinExistence type="inferred from homology"/>
<dbReference type="OrthoDB" id="1919336at2759"/>
<comment type="subcellular location">
    <subcellularLocation>
        <location evidence="1">Nucleus</location>
    </subcellularLocation>
</comment>
<feature type="coiled-coil region" evidence="6">
    <location>
        <begin position="55"/>
        <end position="83"/>
    </location>
</feature>
<dbReference type="PANTHER" id="PTHR48112">
    <property type="entry name" value="HIGH MOBILITY GROUP PROTEIN DSP1"/>
    <property type="match status" value="1"/>
</dbReference>
<keyword evidence="6" id="KW-0175">Coiled coil</keyword>
<dbReference type="EMBL" id="CAJNOK010009050">
    <property type="protein sequence ID" value="CAF1079778.1"/>
    <property type="molecule type" value="Genomic_DNA"/>
</dbReference>
<evidence type="ECO:0000313" key="11">
    <source>
        <dbReference type="EMBL" id="CAF3842969.1"/>
    </source>
</evidence>
<evidence type="ECO:0000313" key="10">
    <source>
        <dbReference type="EMBL" id="CAF3739397.1"/>
    </source>
</evidence>
<reference evidence="8" key="1">
    <citation type="submission" date="2021-02" db="EMBL/GenBank/DDBJ databases">
        <authorList>
            <person name="Nowell W R."/>
        </authorList>
    </citation>
    <scope>NUCLEOTIDE SEQUENCE</scope>
</reference>
<dbReference type="InterPro" id="IPR009071">
    <property type="entry name" value="HMG_box_dom"/>
</dbReference>
<dbReference type="EMBL" id="CAJNOQ010002564">
    <property type="protein sequence ID" value="CAF0965815.1"/>
    <property type="molecule type" value="Genomic_DNA"/>
</dbReference>
<evidence type="ECO:0000313" key="8">
    <source>
        <dbReference type="EMBL" id="CAF0965815.1"/>
    </source>
</evidence>
<evidence type="ECO:0000256" key="2">
    <source>
        <dbReference type="ARBA" id="ARBA00008774"/>
    </source>
</evidence>
<dbReference type="InterPro" id="IPR050342">
    <property type="entry name" value="HMGB"/>
</dbReference>
<dbReference type="EMBL" id="CAJOBC010002564">
    <property type="protein sequence ID" value="CAF3739397.1"/>
    <property type="molecule type" value="Genomic_DNA"/>
</dbReference>
<dbReference type="AlphaFoldDB" id="A0A814E1G5"/>
<sequence>MPRASKNKDPNAPKRPLSAFFIFSQDERPAIKQKNSTLSVADVAKQIGERWRGASDDVKKKYEKLAKEAKEKYEKEMAAYKNSAEYKAPPKGQR</sequence>
<dbReference type="Proteomes" id="UP000663829">
    <property type="component" value="Unassembled WGS sequence"/>
</dbReference>
<dbReference type="PRINTS" id="PR00886">
    <property type="entry name" value="HIGHMOBLTY12"/>
</dbReference>
<dbReference type="SMART" id="SM00398">
    <property type="entry name" value="HMG"/>
    <property type="match status" value="1"/>
</dbReference>
<keyword evidence="12" id="KW-1185">Reference proteome</keyword>
<name>A0A814E1G5_9BILA</name>
<dbReference type="FunFam" id="1.10.30.10:FF:000016">
    <property type="entry name" value="FACT complex subunit SSRP1"/>
    <property type="match status" value="1"/>
</dbReference>
<dbReference type="GO" id="GO:0003677">
    <property type="term" value="F:DNA binding"/>
    <property type="evidence" value="ECO:0007669"/>
    <property type="project" value="UniProtKB-UniRule"/>
</dbReference>
<dbReference type="PANTHER" id="PTHR48112:SF32">
    <property type="entry name" value="HIGH MOBILITY GROUP PROTEIN B3"/>
    <property type="match status" value="1"/>
</dbReference>
<evidence type="ECO:0000256" key="5">
    <source>
        <dbReference type="PROSITE-ProRule" id="PRU00267"/>
    </source>
</evidence>
<feature type="DNA-binding region" description="HMG box" evidence="5">
    <location>
        <begin position="13"/>
        <end position="81"/>
    </location>
</feature>
<dbReference type="Proteomes" id="UP000681722">
    <property type="component" value="Unassembled WGS sequence"/>
</dbReference>
<comment type="similarity">
    <text evidence="2">Belongs to the HMGB family.</text>
</comment>
<dbReference type="Gene3D" id="1.10.30.10">
    <property type="entry name" value="High mobility group box domain"/>
    <property type="match status" value="1"/>
</dbReference>
<accession>A0A814E1G5</accession>
<dbReference type="SUPFAM" id="SSF47095">
    <property type="entry name" value="HMG-box"/>
    <property type="match status" value="1"/>
</dbReference>
<dbReference type="GO" id="GO:0005634">
    <property type="term" value="C:nucleus"/>
    <property type="evidence" value="ECO:0007669"/>
    <property type="project" value="UniProtKB-SubCell"/>
</dbReference>
<evidence type="ECO:0000259" key="7">
    <source>
        <dbReference type="PROSITE" id="PS50118"/>
    </source>
</evidence>
<comment type="caution">
    <text evidence="8">The sequence shown here is derived from an EMBL/GenBank/DDBJ whole genome shotgun (WGS) entry which is preliminary data.</text>
</comment>
<evidence type="ECO:0000256" key="4">
    <source>
        <dbReference type="ARBA" id="ARBA00023242"/>
    </source>
</evidence>
<dbReference type="Proteomes" id="UP000682733">
    <property type="component" value="Unassembled WGS sequence"/>
</dbReference>
<evidence type="ECO:0000256" key="3">
    <source>
        <dbReference type="ARBA" id="ARBA00023125"/>
    </source>
</evidence>
<feature type="domain" description="HMG box" evidence="7">
    <location>
        <begin position="13"/>
        <end position="81"/>
    </location>
</feature>
<gene>
    <name evidence="8" type="ORF">GPM918_LOCUS11971</name>
    <name evidence="9" type="ORF">OVA965_LOCUS18305</name>
    <name evidence="10" type="ORF">SRO942_LOCUS11972</name>
    <name evidence="11" type="ORF">TMI583_LOCUS18315</name>
</gene>